<protein>
    <submittedName>
        <fullName evidence="1">Uncharacterized protein</fullName>
    </submittedName>
</protein>
<comment type="caution">
    <text evidence="1">The sequence shown here is derived from an EMBL/GenBank/DDBJ whole genome shotgun (WGS) entry which is preliminary data.</text>
</comment>
<dbReference type="Proteomes" id="UP000799755">
    <property type="component" value="Unassembled WGS sequence"/>
</dbReference>
<organism evidence="1 2">
    <name type="scientific">Lindgomyces ingoldianus</name>
    <dbReference type="NCBI Taxonomy" id="673940"/>
    <lineage>
        <taxon>Eukaryota</taxon>
        <taxon>Fungi</taxon>
        <taxon>Dikarya</taxon>
        <taxon>Ascomycota</taxon>
        <taxon>Pezizomycotina</taxon>
        <taxon>Dothideomycetes</taxon>
        <taxon>Pleosporomycetidae</taxon>
        <taxon>Pleosporales</taxon>
        <taxon>Lindgomycetaceae</taxon>
        <taxon>Lindgomyces</taxon>
    </lineage>
</organism>
<proteinExistence type="predicted"/>
<reference evidence="1" key="1">
    <citation type="journal article" date="2020" name="Stud. Mycol.">
        <title>101 Dothideomycetes genomes: a test case for predicting lifestyles and emergence of pathogens.</title>
        <authorList>
            <person name="Haridas S."/>
            <person name="Albert R."/>
            <person name="Binder M."/>
            <person name="Bloem J."/>
            <person name="Labutti K."/>
            <person name="Salamov A."/>
            <person name="Andreopoulos B."/>
            <person name="Baker S."/>
            <person name="Barry K."/>
            <person name="Bills G."/>
            <person name="Bluhm B."/>
            <person name="Cannon C."/>
            <person name="Castanera R."/>
            <person name="Culley D."/>
            <person name="Daum C."/>
            <person name="Ezra D."/>
            <person name="Gonzalez J."/>
            <person name="Henrissat B."/>
            <person name="Kuo A."/>
            <person name="Liang C."/>
            <person name="Lipzen A."/>
            <person name="Lutzoni F."/>
            <person name="Magnuson J."/>
            <person name="Mondo S."/>
            <person name="Nolan M."/>
            <person name="Ohm R."/>
            <person name="Pangilinan J."/>
            <person name="Park H.-J."/>
            <person name="Ramirez L."/>
            <person name="Alfaro M."/>
            <person name="Sun H."/>
            <person name="Tritt A."/>
            <person name="Yoshinaga Y."/>
            <person name="Zwiers L.-H."/>
            <person name="Turgeon B."/>
            <person name="Goodwin S."/>
            <person name="Spatafora J."/>
            <person name="Crous P."/>
            <person name="Grigoriev I."/>
        </authorList>
    </citation>
    <scope>NUCLEOTIDE SEQUENCE</scope>
    <source>
        <strain evidence="1">ATCC 200398</strain>
    </source>
</reference>
<sequence>MLFPFSVAVDDCMLRAFFQILQRSGNDKVRSYETRFQGVSWDDDNWHLTTQKLFQGHYQNRLSLSNGYLGINLAATGPFFEVDTPVNDDGINGWPLFNRRQTFATIAGFYNEQPRTNGSNYPWLYQFGGESTIAGIPHWAGLVVEANGAILNASVNPDELEGFSSTLDVGAAVLSWSYTWKPGGEGDIRIEYSVFLHKLYVNQAVVQLKLTTSRDMEVTVYDVLEGDCAVRSEFADKGYETDTPTIWSAVRPSGISNVTGYIYSTLKGNECVDLETRAHVPDGRFGRNQSSIAQSVRLSLVAGQTAEVEKYIGIASSDAFVDPKGVASNASSTGASNGFVKLLHTHIQEWNTILPQNSVDSYYLPNGSLPNIANILEKQITAVTNPFYILQNTIGPNAVAAAGNNARLDIYSIPVCGLGSDCYAGLIFWDAEVWMAPGLQVSHPNATNQIVKYRVEKYTQAQENVNGAFASSQNRTGKFSAGGAVYPWTSGRFGNCTGTGPCFDYEYHINGDIGLSFYNQYAVSGDGAYFKEKLLPIHNSIAHFFSELLTFNESSGFYVLTNATDPDEYANNVDNAGFTTALIQNHLNRANALNRWFGEPVNESWAEKAEKIRLPVNEEAQIILEYSTMNGSISVKQADVILIDDLLDYESPYSLGDLDYYAAKQSTNGPGMTYGVFSIVANEISPSGCSSYSYDLYGSQPYAREPWFQFSEQIFDTYEVNGGTHPAFPFLTGMGGANRVAVLDIDPSLPPQIPYLNYRNIYWQGHGINRLPAEEFTLPTANKTFSTQPIPVTLGTRPGKFSLGEKPLVVENRLIGQTDTVAGNILQCKQRVTSSSQYIPGQFPLAAIDGATSTKWQPASQAETAILSVDVGPPYYPIKEVRLDWGTTPPNAFSVFFSNSSGLSFHISDLMADPSEVVNVTWSQKVALSQPYIPEHAFVIEPYIGNQTNIVLDAPVWSGKFAHLLVQGNQNNGSKEAPGATVAEWSVVREGRLLDIKGYPIY</sequence>
<gene>
    <name evidence="1" type="ORF">BDR25DRAFT_387467</name>
</gene>
<keyword evidence="2" id="KW-1185">Reference proteome</keyword>
<evidence type="ECO:0000313" key="2">
    <source>
        <dbReference type="Proteomes" id="UP000799755"/>
    </source>
</evidence>
<dbReference type="EMBL" id="MU003500">
    <property type="protein sequence ID" value="KAF2473316.1"/>
    <property type="molecule type" value="Genomic_DNA"/>
</dbReference>
<evidence type="ECO:0000313" key="1">
    <source>
        <dbReference type="EMBL" id="KAF2473316.1"/>
    </source>
</evidence>
<name>A0ACB6R4F3_9PLEO</name>
<accession>A0ACB6R4F3</accession>